<dbReference type="SUPFAM" id="SSF51735">
    <property type="entry name" value="NAD(P)-binding Rossmann-fold domains"/>
    <property type="match status" value="1"/>
</dbReference>
<dbReference type="InterPro" id="IPR002347">
    <property type="entry name" value="SDR_fam"/>
</dbReference>
<dbReference type="CDD" id="cd05233">
    <property type="entry name" value="SDR_c"/>
    <property type="match status" value="1"/>
</dbReference>
<dbReference type="EC" id="1.1.1.298" evidence="4"/>
<evidence type="ECO:0000256" key="12">
    <source>
        <dbReference type="SAM" id="MobiDB-lite"/>
    </source>
</evidence>
<dbReference type="Pfam" id="PF00106">
    <property type="entry name" value="adh_short"/>
    <property type="match status" value="1"/>
</dbReference>
<dbReference type="SMART" id="SM00822">
    <property type="entry name" value="PKS_KR"/>
    <property type="match status" value="1"/>
</dbReference>
<evidence type="ECO:0000256" key="2">
    <source>
        <dbReference type="ARBA" id="ARBA00023002"/>
    </source>
</evidence>
<dbReference type="PROSITE" id="PS00061">
    <property type="entry name" value="ADH_SHORT"/>
    <property type="match status" value="1"/>
</dbReference>
<name>A0A0K8P030_PISS1</name>
<keyword evidence="15" id="KW-1185">Reference proteome</keyword>
<evidence type="ECO:0000256" key="11">
    <source>
        <dbReference type="RuleBase" id="RU000363"/>
    </source>
</evidence>
<comment type="similarity">
    <text evidence="1 11">Belongs to the short-chain dehydrogenases/reductases (SDR) family.</text>
</comment>
<comment type="caution">
    <text evidence="14">The sequence shown here is derived from an EMBL/GenBank/DDBJ whole genome shotgun (WGS) entry which is preliminary data.</text>
</comment>
<protein>
    <recommendedName>
        <fullName evidence="6">NADP-dependent 3-hydroxy acid dehydrogenase YdfG</fullName>
        <ecNumber evidence="4">1.1.1.298</ecNumber>
        <ecNumber evidence="5">1.1.1.381</ecNumber>
    </recommendedName>
    <alternativeName>
        <fullName evidence="8">L-allo-threonine dehydrogenase</fullName>
    </alternativeName>
    <alternativeName>
        <fullName evidence="7">Malonic semialdehyde reductase</fullName>
    </alternativeName>
</protein>
<organism evidence="14 15">
    <name type="scientific">Piscinibacter sakaiensis</name>
    <name type="common">Ideonella sakaiensis</name>
    <dbReference type="NCBI Taxonomy" id="1547922"/>
    <lineage>
        <taxon>Bacteria</taxon>
        <taxon>Pseudomonadati</taxon>
        <taxon>Pseudomonadota</taxon>
        <taxon>Betaproteobacteria</taxon>
        <taxon>Burkholderiales</taxon>
        <taxon>Sphaerotilaceae</taxon>
        <taxon>Piscinibacter</taxon>
    </lineage>
</organism>
<comment type="catalytic activity">
    <reaction evidence="10">
        <text>3-hydroxypropanoate + NADP(+) = 3-oxopropanoate + NADPH + H(+)</text>
        <dbReference type="Rhea" id="RHEA:26438"/>
        <dbReference type="ChEBI" id="CHEBI:15378"/>
        <dbReference type="ChEBI" id="CHEBI:16510"/>
        <dbReference type="ChEBI" id="CHEBI:33190"/>
        <dbReference type="ChEBI" id="CHEBI:57783"/>
        <dbReference type="ChEBI" id="CHEBI:58349"/>
        <dbReference type="EC" id="1.1.1.298"/>
    </reaction>
</comment>
<dbReference type="PRINTS" id="PR00080">
    <property type="entry name" value="SDRFAMILY"/>
</dbReference>
<dbReference type="AlphaFoldDB" id="A0A0K8P030"/>
<dbReference type="PANTHER" id="PTHR43086">
    <property type="entry name" value="VERY-LONG-CHAIN 3-OXOOACYL-COA REDUCTASE"/>
    <property type="match status" value="1"/>
</dbReference>
<proteinExistence type="inferred from homology"/>
<dbReference type="InterPro" id="IPR020904">
    <property type="entry name" value="Sc_DH/Rdtase_CS"/>
</dbReference>
<dbReference type="STRING" id="1547922.ISF6_1734"/>
<feature type="domain" description="Ketoreductase" evidence="13">
    <location>
        <begin position="43"/>
        <end position="193"/>
    </location>
</feature>
<evidence type="ECO:0000256" key="3">
    <source>
        <dbReference type="ARBA" id="ARBA00043812"/>
    </source>
</evidence>
<evidence type="ECO:0000313" key="15">
    <source>
        <dbReference type="Proteomes" id="UP000037660"/>
    </source>
</evidence>
<evidence type="ECO:0000256" key="10">
    <source>
        <dbReference type="ARBA" id="ARBA00047274"/>
    </source>
</evidence>
<evidence type="ECO:0000256" key="1">
    <source>
        <dbReference type="ARBA" id="ARBA00006484"/>
    </source>
</evidence>
<dbReference type="GO" id="GO:0035527">
    <property type="term" value="F:3-hydroxypropionate dehydrogenase (NADP+) activity"/>
    <property type="evidence" value="ECO:0007669"/>
    <property type="project" value="UniProtKB-EC"/>
</dbReference>
<evidence type="ECO:0000256" key="4">
    <source>
        <dbReference type="ARBA" id="ARBA00044050"/>
    </source>
</evidence>
<comment type="catalytic activity">
    <reaction evidence="3">
        <text>L-allo-threonine + NADP(+) = aminoacetone + CO2 + NADPH</text>
        <dbReference type="Rhea" id="RHEA:43524"/>
        <dbReference type="ChEBI" id="CHEBI:16526"/>
        <dbReference type="ChEBI" id="CHEBI:57783"/>
        <dbReference type="ChEBI" id="CHEBI:58320"/>
        <dbReference type="ChEBI" id="CHEBI:58349"/>
        <dbReference type="ChEBI" id="CHEBI:58585"/>
        <dbReference type="EC" id="1.1.1.381"/>
    </reaction>
</comment>
<keyword evidence="2" id="KW-0560">Oxidoreductase</keyword>
<evidence type="ECO:0000256" key="5">
    <source>
        <dbReference type="ARBA" id="ARBA00044059"/>
    </source>
</evidence>
<evidence type="ECO:0000256" key="7">
    <source>
        <dbReference type="ARBA" id="ARBA00044271"/>
    </source>
</evidence>
<evidence type="ECO:0000313" key="14">
    <source>
        <dbReference type="EMBL" id="GAP35894.1"/>
    </source>
</evidence>
<dbReference type="PRINTS" id="PR00081">
    <property type="entry name" value="GDHRDH"/>
</dbReference>
<reference evidence="14 15" key="2">
    <citation type="journal article" date="2016" name="Science">
        <title>A bacterium that degrades and assimilates poly(ethylene terephthalate).</title>
        <authorList>
            <person name="Yoshida S."/>
            <person name="Hiraga K."/>
            <person name="Takehana T."/>
            <person name="Taniguchi I."/>
            <person name="Yamaji H."/>
            <person name="Maeda Y."/>
            <person name="Toyohara K."/>
            <person name="Miyamoto K."/>
            <person name="Kimura Y."/>
            <person name="Oda K."/>
        </authorList>
    </citation>
    <scope>NUCLEOTIDE SEQUENCE [LARGE SCALE GENOMIC DNA]</scope>
    <source>
        <strain evidence="15">NBRC 110686 / TISTR 2288 / 201-F6</strain>
    </source>
</reference>
<dbReference type="Proteomes" id="UP000037660">
    <property type="component" value="Unassembled WGS sequence"/>
</dbReference>
<evidence type="ECO:0000256" key="6">
    <source>
        <dbReference type="ARBA" id="ARBA00044065"/>
    </source>
</evidence>
<dbReference type="EC" id="1.1.1.381" evidence="5"/>
<gene>
    <name evidence="14" type="ORF">ISF6_1734</name>
</gene>
<dbReference type="Gene3D" id="3.40.50.720">
    <property type="entry name" value="NAD(P)-binding Rossmann-like Domain"/>
    <property type="match status" value="1"/>
</dbReference>
<comment type="function">
    <text evidence="9">NADP-dependent dehydrogenase with broad substrate specificity acting on 3-hydroxy acids. Catalyzes the NADP-dependent oxidation of L-allo-threonine to L-2-amino-3-keto-butyrate, which is spontaneously decarboxylated into aminoacetone. Also acts on D-threonine, L-serine, D-serine, D-3-hydroxyisobutyrate, L-3-hydroxyisobutyrate, D-glycerate and L-glycerate. Able to catalyze the reduction of the malonic semialdehyde to 3-hydroxypropionic acid. YdfG is apparently supplementing RutE, the presumed malonic semialdehyde reductase involved in pyrimidine degradation since both are able to detoxify malonic semialdehyde.</text>
</comment>
<evidence type="ECO:0000259" key="13">
    <source>
        <dbReference type="SMART" id="SM00822"/>
    </source>
</evidence>
<dbReference type="PANTHER" id="PTHR43086:SF3">
    <property type="entry name" value="NADP-DEPENDENT 3-HYDROXY ACID DEHYDROGENASE YDFG"/>
    <property type="match status" value="1"/>
</dbReference>
<dbReference type="InterPro" id="IPR057326">
    <property type="entry name" value="KR_dom"/>
</dbReference>
<dbReference type="PIRSF" id="PIRSF000126">
    <property type="entry name" value="11-beta-HSD1"/>
    <property type="match status" value="1"/>
</dbReference>
<accession>A0A0K8P030</accession>
<sequence length="300" mass="31987">MACSGDGTKQDYIRHLRHSPRGAGSRPSQPAFGHLPMTPSHLGTALVTGASSGIGAVYADRLARRGHDLVLVARDRSRLLALADRLSTETGRSIEVLAADLGSPEGLQRVERQLREDASITLLVNNAGIGTHTPLLESDVDQMSRMVALNVDALMRLSYAAVPGFVARGRGTVVNIASIVALAPEILNGVYGGTKAFVMAFSQSLHHELAARGVRVQAVLPGATATDFWAKGGRPVEHLPQQIVMRAEDLVDAALLGLDRGELITVPSLHDDRALREMEAARLSLAPHLSSNTVAPRYAR</sequence>
<dbReference type="EMBL" id="BBYR01000030">
    <property type="protein sequence ID" value="GAP35894.1"/>
    <property type="molecule type" value="Genomic_DNA"/>
</dbReference>
<feature type="region of interest" description="Disordered" evidence="12">
    <location>
        <begin position="18"/>
        <end position="37"/>
    </location>
</feature>
<evidence type="ECO:0000256" key="9">
    <source>
        <dbReference type="ARBA" id="ARBA00045650"/>
    </source>
</evidence>
<dbReference type="InterPro" id="IPR036291">
    <property type="entry name" value="NAD(P)-bd_dom_sf"/>
</dbReference>
<reference evidence="15" key="1">
    <citation type="submission" date="2015-07" db="EMBL/GenBank/DDBJ databases">
        <title>Discovery of a poly(ethylene terephthalate assimilation.</title>
        <authorList>
            <person name="Yoshida S."/>
            <person name="Hiraga K."/>
            <person name="Takehana T."/>
            <person name="Taniguchi I."/>
            <person name="Yamaji H."/>
            <person name="Maeda Y."/>
            <person name="Toyohara K."/>
            <person name="Miyamoto K."/>
            <person name="Kimura Y."/>
            <person name="Oda K."/>
        </authorList>
    </citation>
    <scope>NUCLEOTIDE SEQUENCE [LARGE SCALE GENOMIC DNA]</scope>
    <source>
        <strain evidence="15">NBRC 110686 / TISTR 2288 / 201-F6</strain>
    </source>
</reference>
<evidence type="ECO:0000256" key="8">
    <source>
        <dbReference type="ARBA" id="ARBA00044349"/>
    </source>
</evidence>